<organism evidence="1 2">
    <name type="scientific">Glossina pallidipes</name>
    <name type="common">Tsetse fly</name>
    <dbReference type="NCBI Taxonomy" id="7398"/>
    <lineage>
        <taxon>Eukaryota</taxon>
        <taxon>Metazoa</taxon>
        <taxon>Ecdysozoa</taxon>
        <taxon>Arthropoda</taxon>
        <taxon>Hexapoda</taxon>
        <taxon>Insecta</taxon>
        <taxon>Pterygota</taxon>
        <taxon>Neoptera</taxon>
        <taxon>Endopterygota</taxon>
        <taxon>Diptera</taxon>
        <taxon>Brachycera</taxon>
        <taxon>Muscomorpha</taxon>
        <taxon>Hippoboscoidea</taxon>
        <taxon>Glossinidae</taxon>
        <taxon>Glossina</taxon>
    </lineage>
</organism>
<evidence type="ECO:0000313" key="1">
    <source>
        <dbReference type="EnsemblMetazoa" id="GPAI033822-PA"/>
    </source>
</evidence>
<name>A0A1B0A418_GLOPL</name>
<evidence type="ECO:0000313" key="2">
    <source>
        <dbReference type="Proteomes" id="UP000092445"/>
    </source>
</evidence>
<dbReference type="Proteomes" id="UP000092445">
    <property type="component" value="Unassembled WGS sequence"/>
</dbReference>
<sequence length="235" mass="26359">MKSTAECSGSLDQMDEPNLYKLGDSTERYESSCQRSDGGILQMNGQQFGRQEGSAVFSENIVNAHTAASLLVSATTNNQHSLSQSRHIYNLLPSFEHSAFSVAPRASGVRRSFTKGAAFIKSARPDTHSLTDGVLVFAGTVGPRGDVEYDIQFCKTKDNCYQNRIRCYSLYHVLQFTLDEHINLSNSFKNMVNENKTRFDMLGKNRKLKSISESTVRKCENKPKDYESVPQETFK</sequence>
<dbReference type="EnsemblMetazoa" id="GPAI033822-RA">
    <property type="protein sequence ID" value="GPAI033822-PA"/>
    <property type="gene ID" value="GPAI033822"/>
</dbReference>
<protein>
    <submittedName>
        <fullName evidence="1">Uncharacterized protein</fullName>
    </submittedName>
</protein>
<proteinExistence type="predicted"/>
<keyword evidence="2" id="KW-1185">Reference proteome</keyword>
<reference evidence="2" key="1">
    <citation type="submission" date="2014-03" db="EMBL/GenBank/DDBJ databases">
        <authorList>
            <person name="Aksoy S."/>
            <person name="Warren W."/>
            <person name="Wilson R.K."/>
        </authorList>
    </citation>
    <scope>NUCLEOTIDE SEQUENCE [LARGE SCALE GENOMIC DNA]</scope>
    <source>
        <strain evidence="2">IAEA</strain>
    </source>
</reference>
<dbReference type="VEuPathDB" id="VectorBase:GPAI033822"/>
<dbReference type="AlphaFoldDB" id="A0A1B0A418"/>
<accession>A0A1B0A418</accession>
<reference evidence="1" key="2">
    <citation type="submission" date="2020-05" db="UniProtKB">
        <authorList>
            <consortium name="EnsemblMetazoa"/>
        </authorList>
    </citation>
    <scope>IDENTIFICATION</scope>
    <source>
        <strain evidence="1">IAEA</strain>
    </source>
</reference>